<evidence type="ECO:0000313" key="2">
    <source>
        <dbReference type="Proteomes" id="UP000005877"/>
    </source>
</evidence>
<dbReference type="Proteomes" id="UP000005877">
    <property type="component" value="Chromosome"/>
</dbReference>
<organism evidence="1 2">
    <name type="scientific">Methanothrix harundinacea (strain 6Ac)</name>
    <name type="common">Methanosaeta harundinacea</name>
    <dbReference type="NCBI Taxonomy" id="1110509"/>
    <lineage>
        <taxon>Archaea</taxon>
        <taxon>Methanobacteriati</taxon>
        <taxon>Methanobacteriota</taxon>
        <taxon>Stenosarchaea group</taxon>
        <taxon>Methanomicrobia</taxon>
        <taxon>Methanotrichales</taxon>
        <taxon>Methanotrichaceae</taxon>
        <taxon>Methanothrix</taxon>
    </lineage>
</organism>
<dbReference type="GeneID" id="12509861"/>
<dbReference type="OrthoDB" id="70051at2157"/>
<dbReference type="KEGG" id="mhi:Mhar_0692"/>
<reference evidence="1 2" key="1">
    <citation type="journal article" date="2012" name="PLoS ONE">
        <title>The genome characteristics and predicted function of methyl-group oxidation pathway in the obligate aceticlastic methanogens, Methanosaeta spp.</title>
        <authorList>
            <person name="Zhu J."/>
            <person name="Zheng H."/>
            <person name="Ai G."/>
            <person name="Zhang G."/>
            <person name="Liu D."/>
            <person name="Liu X."/>
            <person name="Dong X."/>
        </authorList>
    </citation>
    <scope>NUCLEOTIDE SEQUENCE [LARGE SCALE GENOMIC DNA]</scope>
    <source>
        <strain evidence="1 2">6Ac</strain>
    </source>
</reference>
<evidence type="ECO:0000313" key="1">
    <source>
        <dbReference type="EMBL" id="AET64070.1"/>
    </source>
</evidence>
<proteinExistence type="predicted"/>
<sequence length="108" mass="11690">MQARDLIDWDGDSEAGEVFCVVSNVIYGPNFSWVVSGSSGGEVVMKITGCPLLKEAMEIGADCGELSATCQEYVRSAVENLNPRCTFRYTKCMCSGDDCCENVIGVRT</sequence>
<dbReference type="PATRIC" id="fig|1110509.7.peg.774"/>
<name>G7WK77_METH6</name>
<keyword evidence="2" id="KW-1185">Reference proteome</keyword>
<dbReference type="EMBL" id="CP003117">
    <property type="protein sequence ID" value="AET64070.1"/>
    <property type="molecule type" value="Genomic_DNA"/>
</dbReference>
<dbReference type="RefSeq" id="WP_014586255.1">
    <property type="nucleotide sequence ID" value="NC_017527.1"/>
</dbReference>
<protein>
    <submittedName>
        <fullName evidence="1">Uncharacterized protein</fullName>
    </submittedName>
</protein>
<dbReference type="HOGENOM" id="CLU_2191024_0_0_2"/>
<accession>G7WK77</accession>
<gene>
    <name evidence="1" type="ordered locus">Mhar_0692</name>
</gene>
<dbReference type="AlphaFoldDB" id="G7WK77"/>